<protein>
    <recommendedName>
        <fullName evidence="6">S-protein homolog</fullName>
    </recommendedName>
</protein>
<evidence type="ECO:0000256" key="4">
    <source>
        <dbReference type="ARBA" id="ARBA00022525"/>
    </source>
</evidence>
<comment type="subcellular location">
    <subcellularLocation>
        <location evidence="1 6">Secreted</location>
    </subcellularLocation>
</comment>
<keyword evidence="8" id="KW-1185">Reference proteome</keyword>
<feature type="signal peptide" evidence="6">
    <location>
        <begin position="1"/>
        <end position="29"/>
    </location>
</feature>
<comment type="similarity">
    <text evidence="2 6">Belongs to the plant self-incompatibility (S1) protein family.</text>
</comment>
<keyword evidence="3 6" id="KW-0713">Self-incompatibility</keyword>
<dbReference type="GO" id="GO:0060320">
    <property type="term" value="P:rejection of self pollen"/>
    <property type="evidence" value="ECO:0007669"/>
    <property type="project" value="UniProtKB-KW"/>
</dbReference>
<gene>
    <name evidence="7" type="ORF">ACH5RR_025944</name>
</gene>
<dbReference type="EMBL" id="JBJUIK010000011">
    <property type="protein sequence ID" value="KAL3513227.1"/>
    <property type="molecule type" value="Genomic_DNA"/>
</dbReference>
<reference evidence="7 8" key="1">
    <citation type="submission" date="2024-11" db="EMBL/GenBank/DDBJ databases">
        <title>A near-complete genome assembly of Cinchona calisaya.</title>
        <authorList>
            <person name="Lian D.C."/>
            <person name="Zhao X.W."/>
            <person name="Wei L."/>
        </authorList>
    </citation>
    <scope>NUCLEOTIDE SEQUENCE [LARGE SCALE GENOMIC DNA]</scope>
    <source>
        <tissue evidence="7">Nenye</tissue>
    </source>
</reference>
<dbReference type="Proteomes" id="UP001630127">
    <property type="component" value="Unassembled WGS sequence"/>
</dbReference>
<feature type="chain" id="PRO_5044533563" description="S-protein homolog" evidence="6">
    <location>
        <begin position="30"/>
        <end position="156"/>
    </location>
</feature>
<dbReference type="PANTHER" id="PTHR31232">
    <property type="match status" value="1"/>
</dbReference>
<accession>A0ABD2Z544</accession>
<dbReference type="GO" id="GO:0005576">
    <property type="term" value="C:extracellular region"/>
    <property type="evidence" value="ECO:0007669"/>
    <property type="project" value="UniProtKB-SubCell"/>
</dbReference>
<sequence>MSTCKVVLKISLSVSFFFLFCFLSCPSYAIETDATLKRVFLLINNSLTTETPELWVHCQSSKGHDIGNRTIPVKDELSTIFLADPPGEPVYTCQFRWDPKKLDFNVYDKYIDTHCITAEGGVEEEKIPTISCYWHVVSDGFYMGTKDRIGEKFHDW</sequence>
<evidence type="ECO:0000256" key="6">
    <source>
        <dbReference type="RuleBase" id="RU367044"/>
    </source>
</evidence>
<evidence type="ECO:0000256" key="2">
    <source>
        <dbReference type="ARBA" id="ARBA00005581"/>
    </source>
</evidence>
<keyword evidence="4 6" id="KW-0964">Secreted</keyword>
<keyword evidence="5 6" id="KW-0732">Signal</keyword>
<evidence type="ECO:0000256" key="5">
    <source>
        <dbReference type="ARBA" id="ARBA00022729"/>
    </source>
</evidence>
<evidence type="ECO:0000256" key="1">
    <source>
        <dbReference type="ARBA" id="ARBA00004613"/>
    </source>
</evidence>
<dbReference type="InterPro" id="IPR010264">
    <property type="entry name" value="Self-incomp_S1"/>
</dbReference>
<dbReference type="AlphaFoldDB" id="A0ABD2Z544"/>
<dbReference type="Pfam" id="PF05938">
    <property type="entry name" value="Self-incomp_S1"/>
    <property type="match status" value="1"/>
</dbReference>
<evidence type="ECO:0000313" key="7">
    <source>
        <dbReference type="EMBL" id="KAL3513227.1"/>
    </source>
</evidence>
<evidence type="ECO:0000313" key="8">
    <source>
        <dbReference type="Proteomes" id="UP001630127"/>
    </source>
</evidence>
<name>A0ABD2Z544_9GENT</name>
<organism evidence="7 8">
    <name type="scientific">Cinchona calisaya</name>
    <dbReference type="NCBI Taxonomy" id="153742"/>
    <lineage>
        <taxon>Eukaryota</taxon>
        <taxon>Viridiplantae</taxon>
        <taxon>Streptophyta</taxon>
        <taxon>Embryophyta</taxon>
        <taxon>Tracheophyta</taxon>
        <taxon>Spermatophyta</taxon>
        <taxon>Magnoliopsida</taxon>
        <taxon>eudicotyledons</taxon>
        <taxon>Gunneridae</taxon>
        <taxon>Pentapetalae</taxon>
        <taxon>asterids</taxon>
        <taxon>lamiids</taxon>
        <taxon>Gentianales</taxon>
        <taxon>Rubiaceae</taxon>
        <taxon>Cinchonoideae</taxon>
        <taxon>Cinchoneae</taxon>
        <taxon>Cinchona</taxon>
    </lineage>
</organism>
<evidence type="ECO:0000256" key="3">
    <source>
        <dbReference type="ARBA" id="ARBA00022471"/>
    </source>
</evidence>
<dbReference type="PANTHER" id="PTHR31232:SF155">
    <property type="entry name" value="PLANT SELF-INCOMPATIBILITY PROTEIN S1 FAMILY"/>
    <property type="match status" value="1"/>
</dbReference>
<comment type="caution">
    <text evidence="7">The sequence shown here is derived from an EMBL/GenBank/DDBJ whole genome shotgun (WGS) entry which is preliminary data.</text>
</comment>
<proteinExistence type="inferred from homology"/>